<dbReference type="OrthoDB" id="269227at2759"/>
<sequence length="51" mass="5496">PSLIGAGQALTTLNWTYTTVPQAHLNNRIVTINAGKALEVSTVINSMIFVR</sequence>
<gene>
    <name evidence="1" type="ORF">K435DRAFT_695241</name>
</gene>
<dbReference type="AlphaFoldDB" id="A0A4S8KXC9"/>
<evidence type="ECO:0000313" key="2">
    <source>
        <dbReference type="Proteomes" id="UP000297245"/>
    </source>
</evidence>
<reference evidence="1 2" key="1">
    <citation type="journal article" date="2019" name="Nat. Ecol. Evol.">
        <title>Megaphylogeny resolves global patterns of mushroom evolution.</title>
        <authorList>
            <person name="Varga T."/>
            <person name="Krizsan K."/>
            <person name="Foldi C."/>
            <person name="Dima B."/>
            <person name="Sanchez-Garcia M."/>
            <person name="Sanchez-Ramirez S."/>
            <person name="Szollosi G.J."/>
            <person name="Szarkandi J.G."/>
            <person name="Papp V."/>
            <person name="Albert L."/>
            <person name="Andreopoulos W."/>
            <person name="Angelini C."/>
            <person name="Antonin V."/>
            <person name="Barry K.W."/>
            <person name="Bougher N.L."/>
            <person name="Buchanan P."/>
            <person name="Buyck B."/>
            <person name="Bense V."/>
            <person name="Catcheside P."/>
            <person name="Chovatia M."/>
            <person name="Cooper J."/>
            <person name="Damon W."/>
            <person name="Desjardin D."/>
            <person name="Finy P."/>
            <person name="Geml J."/>
            <person name="Haridas S."/>
            <person name="Hughes K."/>
            <person name="Justo A."/>
            <person name="Karasinski D."/>
            <person name="Kautmanova I."/>
            <person name="Kiss B."/>
            <person name="Kocsube S."/>
            <person name="Kotiranta H."/>
            <person name="LaButti K.M."/>
            <person name="Lechner B.E."/>
            <person name="Liimatainen K."/>
            <person name="Lipzen A."/>
            <person name="Lukacs Z."/>
            <person name="Mihaltcheva S."/>
            <person name="Morgado L.N."/>
            <person name="Niskanen T."/>
            <person name="Noordeloos M.E."/>
            <person name="Ohm R.A."/>
            <person name="Ortiz-Santana B."/>
            <person name="Ovrebo C."/>
            <person name="Racz N."/>
            <person name="Riley R."/>
            <person name="Savchenko A."/>
            <person name="Shiryaev A."/>
            <person name="Soop K."/>
            <person name="Spirin V."/>
            <person name="Szebenyi C."/>
            <person name="Tomsovsky M."/>
            <person name="Tulloss R.E."/>
            <person name="Uehling J."/>
            <person name="Grigoriev I.V."/>
            <person name="Vagvolgyi C."/>
            <person name="Papp T."/>
            <person name="Martin F.M."/>
            <person name="Miettinen O."/>
            <person name="Hibbett D.S."/>
            <person name="Nagy L.G."/>
        </authorList>
    </citation>
    <scope>NUCLEOTIDE SEQUENCE [LARGE SCALE GENOMIC DNA]</scope>
    <source>
        <strain evidence="1 2">CBS 962.96</strain>
    </source>
</reference>
<dbReference type="InterPro" id="IPR036188">
    <property type="entry name" value="FAD/NAD-bd_sf"/>
</dbReference>
<name>A0A4S8KXC9_DENBC</name>
<dbReference type="Gene3D" id="3.50.50.60">
    <property type="entry name" value="FAD/NAD(P)-binding domain"/>
    <property type="match status" value="1"/>
</dbReference>
<dbReference type="Gene3D" id="3.30.560.10">
    <property type="entry name" value="Glucose Oxidase, domain 3"/>
    <property type="match status" value="1"/>
</dbReference>
<dbReference type="Proteomes" id="UP000297245">
    <property type="component" value="Unassembled WGS sequence"/>
</dbReference>
<organism evidence="1 2">
    <name type="scientific">Dendrothele bispora (strain CBS 962.96)</name>
    <dbReference type="NCBI Taxonomy" id="1314807"/>
    <lineage>
        <taxon>Eukaryota</taxon>
        <taxon>Fungi</taxon>
        <taxon>Dikarya</taxon>
        <taxon>Basidiomycota</taxon>
        <taxon>Agaricomycotina</taxon>
        <taxon>Agaricomycetes</taxon>
        <taxon>Agaricomycetidae</taxon>
        <taxon>Agaricales</taxon>
        <taxon>Agaricales incertae sedis</taxon>
        <taxon>Dendrothele</taxon>
    </lineage>
</organism>
<keyword evidence="2" id="KW-1185">Reference proteome</keyword>
<proteinExistence type="predicted"/>
<protein>
    <submittedName>
        <fullName evidence="1">Uncharacterized protein</fullName>
    </submittedName>
</protein>
<dbReference type="EMBL" id="ML179883">
    <property type="protein sequence ID" value="THU80662.1"/>
    <property type="molecule type" value="Genomic_DNA"/>
</dbReference>
<evidence type="ECO:0000313" key="1">
    <source>
        <dbReference type="EMBL" id="THU80662.1"/>
    </source>
</evidence>
<feature type="non-terminal residue" evidence="1">
    <location>
        <position position="1"/>
    </location>
</feature>
<accession>A0A4S8KXC9</accession>